<reference evidence="15" key="1">
    <citation type="submission" date="2025-08" db="UniProtKB">
        <authorList>
            <consortium name="Ensembl"/>
        </authorList>
    </citation>
    <scope>IDENTIFICATION</scope>
</reference>
<feature type="region of interest" description="Disordered" evidence="13">
    <location>
        <begin position="386"/>
        <end position="406"/>
    </location>
</feature>
<evidence type="ECO:0000313" key="16">
    <source>
        <dbReference type="Proteomes" id="UP000694388"/>
    </source>
</evidence>
<comment type="subcellular location">
    <subcellularLocation>
        <location evidence="1">Nucleus</location>
    </subcellularLocation>
</comment>
<dbReference type="Proteomes" id="UP000694388">
    <property type="component" value="Unplaced"/>
</dbReference>
<dbReference type="GO" id="GO:0007366">
    <property type="term" value="P:periodic partitioning by pair rule gene"/>
    <property type="evidence" value="ECO:0007669"/>
    <property type="project" value="UniProtKB-KW"/>
</dbReference>
<dbReference type="InterPro" id="IPR007797">
    <property type="entry name" value="AF4/FMR2"/>
</dbReference>
<keyword evidence="8" id="KW-0238">DNA-binding</keyword>
<dbReference type="Ensembl" id="ENSEBUT00000028054.1">
    <property type="protein sequence ID" value="ENSEBUP00000027478.1"/>
    <property type="gene ID" value="ENSEBUG00000016841.1"/>
</dbReference>
<reference evidence="15" key="2">
    <citation type="submission" date="2025-09" db="UniProtKB">
        <authorList>
            <consortium name="Ensembl"/>
        </authorList>
    </citation>
    <scope>IDENTIFICATION</scope>
</reference>
<feature type="compositionally biased region" description="Basic and acidic residues" evidence="13">
    <location>
        <begin position="510"/>
        <end position="531"/>
    </location>
</feature>
<comment type="similarity">
    <text evidence="2">Belongs to the AF4 family.</text>
</comment>
<evidence type="ECO:0000313" key="15">
    <source>
        <dbReference type="Ensembl" id="ENSEBUP00000027478.1"/>
    </source>
</evidence>
<feature type="compositionally biased region" description="Polar residues" evidence="13">
    <location>
        <begin position="386"/>
        <end position="405"/>
    </location>
</feature>
<evidence type="ECO:0000256" key="12">
    <source>
        <dbReference type="ARBA" id="ARBA00032149"/>
    </source>
</evidence>
<sequence length="877" mass="97371">MDSLHNSSGKTSPNWVHMSQSATMPIASDASTPIYDAAEGSGGGGGGGCAELTGLSMSGTSSESEESDSESSSNSSGERKMNHATRDNSPESEPPSSANKWQLKKWMTKVMPLEGGQGSPCMFLSDKGLCHVVPPTMPGGTLALPTTLTTSTTSCISFEQTEADVTNDHRPNVISKTQPNDTLSPQRLVGWKQPKGYRIQGAAVQSTNDEHKIQLITPTNSSLSSKFTKLQGSYKQPHTSQHFSKQSVIVDHGKERLWKKPKMDRPVSELQMPHVNHWNVPKSVGFVDFDSPEHSESGSDSDGEILPTKPGVTLTHNFTSNTEEEEMHIQRAMSLLSPLFPNSQLLSPIHEDTLPMVSPGRLRKAVGLHKSPTLHAWLSRTDMTDQNSSFPAHDQNVSIPKTTNDNESHWALSKNLQGHKVGARANDCNQDSNLTAAQTRDLHPEFSHTDSWPPEENLVDQLLVRWDLALISHSAEETPQKQDQEHCGNLASQELSTPVLPLVQKRKCKNVRDRQEHRKKSRWNDDTENQKISRSQSACSPSHISISYKKSNSSKLAGEKDKWRKTTSSSSFLQQKPNSKPHKAEVERRGSSTYQPLKAEPLPSRKFEAPLKRPEREQSNVQGTVSTLKDVPISNGCGRRNGSTAEVTPGKRKSFHPTEHRCATLDLSTPLQNGHRKEKRSRVMLDNMGGSLDQRLQEARKMKHKADNMVDPSWKAVTYMQAALFYIECGIVMEEDSIEAKMVYNMYCKTLEIIRHAISLQKFATSNASSNDKKLSTICYRCLSLLYLHLFCFKKDSALKYSKILMDHFKNTSLTARAQSPGKDRILPQIGCYRGCSNVNQWPPCTCATLKDRPALVASRKGRNIVCFNPEAYAPGD</sequence>
<dbReference type="PANTHER" id="PTHR10528">
    <property type="entry name" value="AF4/FMR2 FAMILY MEMBER"/>
    <property type="match status" value="1"/>
</dbReference>
<dbReference type="PANTHER" id="PTHR10528:SF17">
    <property type="entry name" value="AF4_FMR2 FAMILY MEMBER LILLI"/>
    <property type="match status" value="1"/>
</dbReference>
<keyword evidence="5" id="KW-0597">Phosphoprotein</keyword>
<evidence type="ECO:0000256" key="5">
    <source>
        <dbReference type="ARBA" id="ARBA00022553"/>
    </source>
</evidence>
<evidence type="ECO:0000256" key="2">
    <source>
        <dbReference type="ARBA" id="ARBA00007354"/>
    </source>
</evidence>
<feature type="region of interest" description="Disordered" evidence="13">
    <location>
        <begin position="291"/>
        <end position="313"/>
    </location>
</feature>
<keyword evidence="4" id="KW-0217">Developmental protein</keyword>
<dbReference type="GO" id="GO:0032783">
    <property type="term" value="C:super elongation complex"/>
    <property type="evidence" value="ECO:0007669"/>
    <property type="project" value="TreeGrafter"/>
</dbReference>
<dbReference type="InterPro" id="IPR043640">
    <property type="entry name" value="AF4/FMR2_CHD"/>
</dbReference>
<feature type="compositionally biased region" description="Polar residues" evidence="13">
    <location>
        <begin position="1"/>
        <end position="23"/>
    </location>
</feature>
<dbReference type="AlphaFoldDB" id="A0A8C4RBD1"/>
<evidence type="ECO:0000259" key="14">
    <source>
        <dbReference type="Pfam" id="PF18876"/>
    </source>
</evidence>
<feature type="compositionally biased region" description="Basic and acidic residues" evidence="13">
    <location>
        <begin position="77"/>
        <end position="89"/>
    </location>
</feature>
<evidence type="ECO:0000256" key="10">
    <source>
        <dbReference type="ARBA" id="ARBA00023242"/>
    </source>
</evidence>
<organism evidence="15 16">
    <name type="scientific">Eptatretus burgeri</name>
    <name type="common">Inshore hagfish</name>
    <dbReference type="NCBI Taxonomy" id="7764"/>
    <lineage>
        <taxon>Eukaryota</taxon>
        <taxon>Metazoa</taxon>
        <taxon>Chordata</taxon>
        <taxon>Craniata</taxon>
        <taxon>Vertebrata</taxon>
        <taxon>Cyclostomata</taxon>
        <taxon>Myxini</taxon>
        <taxon>Myxiniformes</taxon>
        <taxon>Myxinidae</taxon>
        <taxon>Eptatretinae</taxon>
        <taxon>Eptatretus</taxon>
    </lineage>
</organism>
<dbReference type="Pfam" id="PF18876">
    <property type="entry name" value="AFF4_CHD"/>
    <property type="match status" value="1"/>
</dbReference>
<name>A0A8C4RBD1_EPTBU</name>
<evidence type="ECO:0000256" key="11">
    <source>
        <dbReference type="ARBA" id="ARBA00024653"/>
    </source>
</evidence>
<accession>A0A8C4RBD1</accession>
<comment type="function">
    <text evidence="11">Has a role in transcriptional regulation. Acts in parallel with the Ras/MAPK and the PI3K/PKB pathways in the control of cell identity and cellular growth. Essential for regulation of the cytoskeleton and cell growth but not for cell proliferation or growth rate. Required specifically for the microtubule-based basal transport of lipid droplets. Plays a partially redundant function downstream of Raf in cell fate specification in the developing eye. Pair-rule protein that regulates embryonic cellularization, gastrulation and segmentation.</text>
</comment>
<protein>
    <recommendedName>
        <fullName evidence="3">AF4/FMR2 family member lilli</fullName>
    </recommendedName>
    <alternativeName>
        <fullName evidence="12">Protein lilliputian</fullName>
    </alternativeName>
</protein>
<feature type="compositionally biased region" description="Basic and acidic residues" evidence="13">
    <location>
        <begin position="603"/>
        <end position="618"/>
    </location>
</feature>
<feature type="compositionally biased region" description="Gly residues" evidence="13">
    <location>
        <begin position="40"/>
        <end position="49"/>
    </location>
</feature>
<feature type="domain" description="AF4/FMR2 C-terminal homology" evidence="14">
    <location>
        <begin position="675"/>
        <end position="824"/>
    </location>
</feature>
<keyword evidence="9" id="KW-0804">Transcription</keyword>
<keyword evidence="6" id="KW-0562">Pair-rule protein</keyword>
<evidence type="ECO:0000256" key="7">
    <source>
        <dbReference type="ARBA" id="ARBA00023015"/>
    </source>
</evidence>
<evidence type="ECO:0000256" key="6">
    <source>
        <dbReference type="ARBA" id="ARBA00022788"/>
    </source>
</evidence>
<proteinExistence type="inferred from homology"/>
<keyword evidence="16" id="KW-1185">Reference proteome</keyword>
<dbReference type="GO" id="GO:0003677">
    <property type="term" value="F:DNA binding"/>
    <property type="evidence" value="ECO:0007669"/>
    <property type="project" value="UniProtKB-KW"/>
</dbReference>
<evidence type="ECO:0000256" key="4">
    <source>
        <dbReference type="ARBA" id="ARBA00022473"/>
    </source>
</evidence>
<evidence type="ECO:0000256" key="3">
    <source>
        <dbReference type="ARBA" id="ARBA00021888"/>
    </source>
</evidence>
<feature type="region of interest" description="Disordered" evidence="13">
    <location>
        <begin position="506"/>
        <end position="657"/>
    </location>
</feature>
<evidence type="ECO:0000256" key="8">
    <source>
        <dbReference type="ARBA" id="ARBA00023125"/>
    </source>
</evidence>
<keyword evidence="10" id="KW-0539">Nucleus</keyword>
<keyword evidence="7" id="KW-0805">Transcription regulation</keyword>
<feature type="compositionally biased region" description="Polar residues" evidence="13">
    <location>
        <begin position="566"/>
        <end position="578"/>
    </location>
</feature>
<evidence type="ECO:0000256" key="1">
    <source>
        <dbReference type="ARBA" id="ARBA00004123"/>
    </source>
</evidence>
<feature type="compositionally biased region" description="Low complexity" evidence="13">
    <location>
        <begin position="542"/>
        <end position="555"/>
    </location>
</feature>
<feature type="region of interest" description="Disordered" evidence="13">
    <location>
        <begin position="1"/>
        <end position="100"/>
    </location>
</feature>
<dbReference type="GeneTree" id="ENSGT00950000182974"/>
<dbReference type="GO" id="GO:0010468">
    <property type="term" value="P:regulation of gene expression"/>
    <property type="evidence" value="ECO:0007669"/>
    <property type="project" value="InterPro"/>
</dbReference>
<evidence type="ECO:0000256" key="13">
    <source>
        <dbReference type="SAM" id="MobiDB-lite"/>
    </source>
</evidence>
<evidence type="ECO:0000256" key="9">
    <source>
        <dbReference type="ARBA" id="ARBA00023163"/>
    </source>
</evidence>